<dbReference type="GO" id="GO:0008837">
    <property type="term" value="F:diaminopimelate epimerase activity"/>
    <property type="evidence" value="ECO:0007669"/>
    <property type="project" value="UniProtKB-UniRule"/>
</dbReference>
<keyword evidence="7 9" id="KW-0413">Isomerase</keyword>
<evidence type="ECO:0000256" key="4">
    <source>
        <dbReference type="ARBA" id="ARBA00022490"/>
    </source>
</evidence>
<feature type="active site" description="Proton acceptor" evidence="9">
    <location>
        <position position="219"/>
    </location>
</feature>
<feature type="site" description="Could be important to modulate the pK values of the two catalytic cysteine residues" evidence="9">
    <location>
        <position position="210"/>
    </location>
</feature>
<feature type="binding site" evidence="9">
    <location>
        <position position="66"/>
    </location>
    <ligand>
        <name>substrate</name>
    </ligand>
</feature>
<feature type="binding site" evidence="9">
    <location>
        <begin position="210"/>
        <end position="211"/>
    </location>
    <ligand>
        <name>substrate</name>
    </ligand>
</feature>
<feature type="active site" evidence="10">
    <location>
        <position position="75"/>
    </location>
</feature>
<reference evidence="11 12" key="1">
    <citation type="submission" date="2018-10" db="EMBL/GenBank/DDBJ databases">
        <title>Genomic Encyclopedia of Type Strains, Phase IV (KMG-IV): sequencing the most valuable type-strain genomes for metagenomic binning, comparative biology and taxonomic classification.</title>
        <authorList>
            <person name="Goeker M."/>
        </authorList>
    </citation>
    <scope>NUCLEOTIDE SEQUENCE [LARGE SCALE GENOMIC DNA]</scope>
    <source>
        <strain evidence="11 12">DSM 26916</strain>
    </source>
</reference>
<comment type="subunit">
    <text evidence="9">Homodimer.</text>
</comment>
<evidence type="ECO:0000256" key="2">
    <source>
        <dbReference type="ARBA" id="ARBA00010219"/>
    </source>
</evidence>
<keyword evidence="5 9" id="KW-0028">Amino-acid biosynthesis</keyword>
<feature type="binding site" evidence="9">
    <location>
        <position position="13"/>
    </location>
    <ligand>
        <name>substrate</name>
    </ligand>
</feature>
<dbReference type="HAMAP" id="MF_00197">
    <property type="entry name" value="DAP_epimerase"/>
    <property type="match status" value="1"/>
</dbReference>
<keyword evidence="12" id="KW-1185">Reference proteome</keyword>
<dbReference type="PROSITE" id="PS01326">
    <property type="entry name" value="DAP_EPIMERASE"/>
    <property type="match status" value="1"/>
</dbReference>
<feature type="site" description="Could be important to modulate the pK values of the two catalytic cysteine residues" evidence="9">
    <location>
        <position position="161"/>
    </location>
</feature>
<dbReference type="PANTHER" id="PTHR31689">
    <property type="entry name" value="DIAMINOPIMELATE EPIMERASE, CHLOROPLASTIC"/>
    <property type="match status" value="1"/>
</dbReference>
<sequence length="282" mass="30551">MKIRFTKMHGLGNDFVVLDAIHQSFVPTPAQARFLADRHFGVGCDQILIVEEPSQAGTDFRYRIFNADGGEVEQCGNGARCFVRFVHDHGLTDKPEIRVETRSGIISPRLEASGEVTVDMGEPRFAAADIPFDSDSDAVIQPLQVDDAIFDISVVSMGNPHAVQVVDDVGTAPVGRYGPLIENHRRFPRRVNAGFMQIVDRHAIRLRVHERGAGETLACGTGACAAAVAGIRRGLLDSPVRVATRGGELTIAWAGYGQPVLMTGPAVRVFEGEIDLPSQLEP</sequence>
<evidence type="ECO:0000256" key="7">
    <source>
        <dbReference type="ARBA" id="ARBA00023235"/>
    </source>
</evidence>
<comment type="subcellular location">
    <subcellularLocation>
        <location evidence="9">Cytoplasm</location>
    </subcellularLocation>
</comment>
<dbReference type="Gene3D" id="3.10.310.10">
    <property type="entry name" value="Diaminopimelate Epimerase, Chain A, domain 1"/>
    <property type="match status" value="2"/>
</dbReference>
<dbReference type="OrthoDB" id="9805408at2"/>
<organism evidence="11 12">
    <name type="scientific">Sulfurisoma sediminicola</name>
    <dbReference type="NCBI Taxonomy" id="1381557"/>
    <lineage>
        <taxon>Bacteria</taxon>
        <taxon>Pseudomonadati</taxon>
        <taxon>Pseudomonadota</taxon>
        <taxon>Betaproteobacteria</taxon>
        <taxon>Nitrosomonadales</taxon>
        <taxon>Sterolibacteriaceae</taxon>
        <taxon>Sulfurisoma</taxon>
    </lineage>
</organism>
<protein>
    <recommendedName>
        <fullName evidence="3 9">Diaminopimelate epimerase</fullName>
        <shortName evidence="9">DAP epimerase</shortName>
        <ecNumber evidence="3 9">5.1.1.7</ecNumber>
    </recommendedName>
    <alternativeName>
        <fullName evidence="9">PLP-independent amino acid racemase</fullName>
    </alternativeName>
</protein>
<dbReference type="PANTHER" id="PTHR31689:SF0">
    <property type="entry name" value="DIAMINOPIMELATE EPIMERASE"/>
    <property type="match status" value="1"/>
</dbReference>
<dbReference type="AlphaFoldDB" id="A0A497XM56"/>
<dbReference type="GO" id="GO:0009089">
    <property type="term" value="P:lysine biosynthetic process via diaminopimelate"/>
    <property type="evidence" value="ECO:0007669"/>
    <property type="project" value="UniProtKB-UniRule"/>
</dbReference>
<evidence type="ECO:0000256" key="3">
    <source>
        <dbReference type="ARBA" id="ARBA00013080"/>
    </source>
</evidence>
<comment type="function">
    <text evidence="9">Catalyzes the stereoinversion of LL-2,6-diaminopimelate (L,L-DAP) to meso-diaminopimelate (meso-DAP), a precursor of L-lysine and an essential component of the bacterial peptidoglycan.</text>
</comment>
<dbReference type="InterPro" id="IPR018510">
    <property type="entry name" value="DAP_epimerase_AS"/>
</dbReference>
<dbReference type="UniPathway" id="UPA00034">
    <property type="reaction ID" value="UER00025"/>
</dbReference>
<accession>A0A497XM56</accession>
<feature type="active site" description="Proton donor" evidence="9">
    <location>
        <position position="75"/>
    </location>
</feature>
<keyword evidence="6 9" id="KW-0457">Lysine biosynthesis</keyword>
<dbReference type="SUPFAM" id="SSF54506">
    <property type="entry name" value="Diaminopimelate epimerase-like"/>
    <property type="match status" value="1"/>
</dbReference>
<feature type="binding site" evidence="9">
    <location>
        <begin position="76"/>
        <end position="77"/>
    </location>
    <ligand>
        <name>substrate</name>
    </ligand>
</feature>
<dbReference type="EMBL" id="RCCI01000004">
    <property type="protein sequence ID" value="RLJ68497.1"/>
    <property type="molecule type" value="Genomic_DNA"/>
</dbReference>
<evidence type="ECO:0000256" key="9">
    <source>
        <dbReference type="HAMAP-Rule" id="MF_00197"/>
    </source>
</evidence>
<evidence type="ECO:0000256" key="5">
    <source>
        <dbReference type="ARBA" id="ARBA00022605"/>
    </source>
</evidence>
<dbReference type="Pfam" id="PF01678">
    <property type="entry name" value="DAP_epimerase"/>
    <property type="match status" value="2"/>
</dbReference>
<comment type="caution">
    <text evidence="11">The sequence shown here is derived from an EMBL/GenBank/DDBJ whole genome shotgun (WGS) entry which is preliminary data.</text>
</comment>
<dbReference type="FunFam" id="3.10.310.10:FF:000001">
    <property type="entry name" value="Diaminopimelate epimerase"/>
    <property type="match status" value="1"/>
</dbReference>
<comment type="similarity">
    <text evidence="2 9">Belongs to the diaminopimelate epimerase family.</text>
</comment>
<dbReference type="RefSeq" id="WP_121240390.1">
    <property type="nucleotide sequence ID" value="NZ_BHVV01000002.1"/>
</dbReference>
<dbReference type="Proteomes" id="UP000268908">
    <property type="component" value="Unassembled WGS sequence"/>
</dbReference>
<feature type="binding site" evidence="9">
    <location>
        <position position="192"/>
    </location>
    <ligand>
        <name>substrate</name>
    </ligand>
</feature>
<dbReference type="InterPro" id="IPR001653">
    <property type="entry name" value="DAP_epimerase_DapF"/>
</dbReference>
<feature type="binding site" evidence="9">
    <location>
        <position position="159"/>
    </location>
    <ligand>
        <name>substrate</name>
    </ligand>
</feature>
<evidence type="ECO:0000256" key="10">
    <source>
        <dbReference type="PROSITE-ProRule" id="PRU10125"/>
    </source>
</evidence>
<gene>
    <name evidence="9" type="primary">dapF</name>
    <name evidence="11" type="ORF">DFR35_1059</name>
</gene>
<keyword evidence="4 9" id="KW-0963">Cytoplasm</keyword>
<comment type="pathway">
    <text evidence="1 9">Amino-acid biosynthesis; L-lysine biosynthesis via DAP pathway; DL-2,6-diaminopimelate from LL-2,6-diaminopimelate: step 1/1.</text>
</comment>
<evidence type="ECO:0000313" key="12">
    <source>
        <dbReference type="Proteomes" id="UP000268908"/>
    </source>
</evidence>
<dbReference type="NCBIfam" id="TIGR00652">
    <property type="entry name" value="DapF"/>
    <property type="match status" value="1"/>
</dbReference>
<proteinExistence type="inferred from homology"/>
<name>A0A497XM56_9PROT</name>
<feature type="binding site" evidence="9">
    <location>
        <begin position="220"/>
        <end position="221"/>
    </location>
    <ligand>
        <name>substrate</name>
    </ligand>
</feature>
<evidence type="ECO:0000256" key="8">
    <source>
        <dbReference type="ARBA" id="ARBA00051712"/>
    </source>
</evidence>
<comment type="catalytic activity">
    <reaction evidence="8 9">
        <text>(2S,6S)-2,6-diaminopimelate = meso-2,6-diaminopimelate</text>
        <dbReference type="Rhea" id="RHEA:15393"/>
        <dbReference type="ChEBI" id="CHEBI:57609"/>
        <dbReference type="ChEBI" id="CHEBI:57791"/>
        <dbReference type="EC" id="5.1.1.7"/>
    </reaction>
</comment>
<dbReference type="GO" id="GO:0005829">
    <property type="term" value="C:cytosol"/>
    <property type="evidence" value="ECO:0007669"/>
    <property type="project" value="TreeGrafter"/>
</dbReference>
<dbReference type="EC" id="5.1.1.7" evidence="3 9"/>
<evidence type="ECO:0000256" key="1">
    <source>
        <dbReference type="ARBA" id="ARBA00005196"/>
    </source>
</evidence>
<feature type="binding site" evidence="9">
    <location>
        <position position="46"/>
    </location>
    <ligand>
        <name>substrate</name>
    </ligand>
</feature>
<evidence type="ECO:0000313" key="11">
    <source>
        <dbReference type="EMBL" id="RLJ68497.1"/>
    </source>
</evidence>
<evidence type="ECO:0000256" key="6">
    <source>
        <dbReference type="ARBA" id="ARBA00023154"/>
    </source>
</evidence>